<dbReference type="InterPro" id="IPR013762">
    <property type="entry name" value="Integrase-like_cat_sf"/>
</dbReference>
<dbReference type="Gene3D" id="1.10.443.10">
    <property type="entry name" value="Intergrase catalytic core"/>
    <property type="match status" value="1"/>
</dbReference>
<evidence type="ECO:0000256" key="1">
    <source>
        <dbReference type="ARBA" id="ARBA00008857"/>
    </source>
</evidence>
<dbReference type="InterPro" id="IPR011010">
    <property type="entry name" value="DNA_brk_join_enz"/>
</dbReference>
<accession>A0A1N7JVM5</accession>
<protein>
    <submittedName>
        <fullName evidence="5">Phage integrase family protein</fullName>
    </submittedName>
</protein>
<reference evidence="6" key="1">
    <citation type="submission" date="2017-01" db="EMBL/GenBank/DDBJ databases">
        <authorList>
            <person name="Varghese N."/>
            <person name="Submissions S."/>
        </authorList>
    </citation>
    <scope>NUCLEOTIDE SEQUENCE [LARGE SCALE GENOMIC DNA]</scope>
    <source>
        <strain evidence="6">DSM 18714</strain>
    </source>
</reference>
<keyword evidence="6" id="KW-1185">Reference proteome</keyword>
<evidence type="ECO:0000313" key="5">
    <source>
        <dbReference type="EMBL" id="SIS53296.1"/>
    </source>
</evidence>
<dbReference type="InterPro" id="IPR002104">
    <property type="entry name" value="Integrase_catalytic"/>
</dbReference>
<comment type="similarity">
    <text evidence="1">Belongs to the 'phage' integrase family.</text>
</comment>
<name>A0A1N7JVM5_9RHOB</name>
<dbReference type="GO" id="GO:0006310">
    <property type="term" value="P:DNA recombination"/>
    <property type="evidence" value="ECO:0007669"/>
    <property type="project" value="UniProtKB-KW"/>
</dbReference>
<evidence type="ECO:0000256" key="3">
    <source>
        <dbReference type="ARBA" id="ARBA00023172"/>
    </source>
</evidence>
<proteinExistence type="inferred from homology"/>
<evidence type="ECO:0000256" key="2">
    <source>
        <dbReference type="ARBA" id="ARBA00022908"/>
    </source>
</evidence>
<sequence length="238" mass="26295">MLRTFLFEVFKYCIPLGLVSANFAEKVIPKPRPKNLKRANRAWEIEELAFVLEHAPPHVAAALSVMAYTGLDPSDALGLRRDAIDGGVIWATRGKTGEPVAVPIIGLLRAALERAPKHDAITILASSKGTPWTYDGFSTVWHRWRAKQVEAGLLEKDLTLKGLRHTVATLLREEGRTKGEIADFLGQKTERMAHHYSRDADLAEKNKATAATLQDVIEKRTAVVKPFGKSVKPEAKGK</sequence>
<dbReference type="EMBL" id="FTOM01000001">
    <property type="protein sequence ID" value="SIS53296.1"/>
    <property type="molecule type" value="Genomic_DNA"/>
</dbReference>
<gene>
    <name evidence="5" type="ORF">SAMN05421795_101368</name>
</gene>
<dbReference type="STRING" id="407234.SAMN05421795_101368"/>
<evidence type="ECO:0000259" key="4">
    <source>
        <dbReference type="PROSITE" id="PS51898"/>
    </source>
</evidence>
<dbReference type="RefSeq" id="WP_076363207.1">
    <property type="nucleotide sequence ID" value="NZ_FTOM01000001.1"/>
</dbReference>
<dbReference type="Proteomes" id="UP000186098">
    <property type="component" value="Unassembled WGS sequence"/>
</dbReference>
<keyword evidence="2" id="KW-0229">DNA integration</keyword>
<dbReference type="GO" id="GO:0003677">
    <property type="term" value="F:DNA binding"/>
    <property type="evidence" value="ECO:0007669"/>
    <property type="project" value="InterPro"/>
</dbReference>
<dbReference type="AlphaFoldDB" id="A0A1N7JVM5"/>
<dbReference type="PROSITE" id="PS51898">
    <property type="entry name" value="TYR_RECOMBINASE"/>
    <property type="match status" value="1"/>
</dbReference>
<evidence type="ECO:0000313" key="6">
    <source>
        <dbReference type="Proteomes" id="UP000186098"/>
    </source>
</evidence>
<dbReference type="InterPro" id="IPR050808">
    <property type="entry name" value="Phage_Integrase"/>
</dbReference>
<dbReference type="Pfam" id="PF00589">
    <property type="entry name" value="Phage_integrase"/>
    <property type="match status" value="1"/>
</dbReference>
<dbReference type="PANTHER" id="PTHR30629">
    <property type="entry name" value="PROPHAGE INTEGRASE"/>
    <property type="match status" value="1"/>
</dbReference>
<feature type="domain" description="Tyr recombinase" evidence="4">
    <location>
        <begin position="31"/>
        <end position="210"/>
    </location>
</feature>
<organism evidence="5 6">
    <name type="scientific">Phaeovulum vinaykumarii</name>
    <dbReference type="NCBI Taxonomy" id="407234"/>
    <lineage>
        <taxon>Bacteria</taxon>
        <taxon>Pseudomonadati</taxon>
        <taxon>Pseudomonadota</taxon>
        <taxon>Alphaproteobacteria</taxon>
        <taxon>Rhodobacterales</taxon>
        <taxon>Paracoccaceae</taxon>
        <taxon>Phaeovulum</taxon>
    </lineage>
</organism>
<dbReference type="SUPFAM" id="SSF56349">
    <property type="entry name" value="DNA breaking-rejoining enzymes"/>
    <property type="match status" value="1"/>
</dbReference>
<keyword evidence="3" id="KW-0233">DNA recombination</keyword>
<dbReference type="GO" id="GO:0015074">
    <property type="term" value="P:DNA integration"/>
    <property type="evidence" value="ECO:0007669"/>
    <property type="project" value="UniProtKB-KW"/>
</dbReference>
<dbReference type="PANTHER" id="PTHR30629:SF2">
    <property type="entry name" value="PROPHAGE INTEGRASE INTS-RELATED"/>
    <property type="match status" value="1"/>
</dbReference>